<dbReference type="InterPro" id="IPR005920">
    <property type="entry name" value="HutI"/>
</dbReference>
<dbReference type="Pfam" id="PF01979">
    <property type="entry name" value="Amidohydro_1"/>
    <property type="match status" value="1"/>
</dbReference>
<accession>G0N2S4</accession>
<evidence type="ECO:0000256" key="8">
    <source>
        <dbReference type="ARBA" id="ARBA00022801"/>
    </source>
</evidence>
<evidence type="ECO:0000256" key="4">
    <source>
        <dbReference type="ARBA" id="ARBA00008002"/>
    </source>
</evidence>
<sequence length="449" mass="49422">MYRLLVKNLKQVVQIVDDNTTEFLRGEQQMNNIKILNSSSSTLAILVDSDGKFSFIGEFKDLQKHLEAESVDLGSIETMDSNGGIAIPGFVDGHSHPVFAGDRVHEFAMKLAGATYMEVQQAGGGIMFTTNKTREASEEELRRDFEEVAKKMLQSGTTTLEAKSGYGLNVDAELKMLRVLSTVTPSIPLEISATFCGAHAVPKGSTESEQTRMICEELIPKIEEEQRNGHLKNVENIDVFCEKGVFEVESRYKDYKDYKLQKNFFCSKKILERGQKAGMAVNFHAEELKYIGGVEMGAKIGARAMSHLEEISEEGIRGMSQSGSVAVLLPSTAFILRLTPPPARKLIENGVIVALGSDFNPNAYCLAMPMIMHFACVTMKLSMPEALTAATLNSAHSIGRGKTHGAIAKGRNADFLILSANSWEHIIYRIAAHQDVIQHVVKNGNIVKF</sequence>
<comment type="cofactor">
    <cofactor evidence="2">
        <name>Fe(3+)</name>
        <dbReference type="ChEBI" id="CHEBI:29034"/>
    </cofactor>
</comment>
<gene>
    <name evidence="13" type="ORF">CAEBREN_32801</name>
</gene>
<dbReference type="GO" id="GO:0046872">
    <property type="term" value="F:metal ion binding"/>
    <property type="evidence" value="ECO:0007669"/>
    <property type="project" value="UniProtKB-KW"/>
</dbReference>
<dbReference type="PANTHER" id="PTHR42752:SF1">
    <property type="entry name" value="IMIDAZOLONEPROPIONASE-RELATED"/>
    <property type="match status" value="1"/>
</dbReference>
<dbReference type="InParanoid" id="G0N2S4"/>
<evidence type="ECO:0000256" key="5">
    <source>
        <dbReference type="ARBA" id="ARBA00012864"/>
    </source>
</evidence>
<dbReference type="HOGENOM" id="CLU_041647_2_0_1"/>
<dbReference type="GO" id="GO:0005737">
    <property type="term" value="C:cytoplasm"/>
    <property type="evidence" value="ECO:0007669"/>
    <property type="project" value="InterPro"/>
</dbReference>
<feature type="domain" description="Amidohydrolase-related" evidence="12">
    <location>
        <begin position="85"/>
        <end position="447"/>
    </location>
</feature>
<name>G0N2S4_CAEBE</name>
<evidence type="ECO:0000256" key="1">
    <source>
        <dbReference type="ARBA" id="ARBA00000853"/>
    </source>
</evidence>
<dbReference type="Gene3D" id="3.20.20.140">
    <property type="entry name" value="Metal-dependent hydrolases"/>
    <property type="match status" value="1"/>
</dbReference>
<dbReference type="CDD" id="cd01296">
    <property type="entry name" value="Imidazolone-5PH"/>
    <property type="match status" value="1"/>
</dbReference>
<dbReference type="NCBIfam" id="TIGR01224">
    <property type="entry name" value="hutI"/>
    <property type="match status" value="1"/>
</dbReference>
<evidence type="ECO:0000256" key="3">
    <source>
        <dbReference type="ARBA" id="ARBA00004758"/>
    </source>
</evidence>
<protein>
    <recommendedName>
        <fullName evidence="6">Probable imidazolonepropionase</fullName>
        <ecNumber evidence="5">3.5.2.7</ecNumber>
    </recommendedName>
</protein>
<dbReference type="STRING" id="135651.G0N2S4"/>
<dbReference type="InterPro" id="IPR032466">
    <property type="entry name" value="Metal_Hydrolase"/>
</dbReference>
<evidence type="ECO:0000259" key="12">
    <source>
        <dbReference type="Pfam" id="PF01979"/>
    </source>
</evidence>
<dbReference type="eggNOG" id="KOG3968">
    <property type="taxonomic scope" value="Eukaryota"/>
</dbReference>
<organism evidence="14">
    <name type="scientific">Caenorhabditis brenneri</name>
    <name type="common">Nematode worm</name>
    <dbReference type="NCBI Taxonomy" id="135651"/>
    <lineage>
        <taxon>Eukaryota</taxon>
        <taxon>Metazoa</taxon>
        <taxon>Ecdysozoa</taxon>
        <taxon>Nematoda</taxon>
        <taxon>Chromadorea</taxon>
        <taxon>Rhabditida</taxon>
        <taxon>Rhabditina</taxon>
        <taxon>Rhabditomorpha</taxon>
        <taxon>Rhabditoidea</taxon>
        <taxon>Rhabditidae</taxon>
        <taxon>Peloderinae</taxon>
        <taxon>Caenorhabditis</taxon>
    </lineage>
</organism>
<comment type="catalytic activity">
    <reaction evidence="1">
        <text>4-imidazolone-5-propanoate + H2O = N-formimidoyl-L-glutamate</text>
        <dbReference type="Rhea" id="RHEA:23660"/>
        <dbReference type="ChEBI" id="CHEBI:15377"/>
        <dbReference type="ChEBI" id="CHEBI:58928"/>
        <dbReference type="ChEBI" id="CHEBI:77893"/>
        <dbReference type="EC" id="3.5.2.7"/>
    </reaction>
</comment>
<dbReference type="GO" id="GO:0019556">
    <property type="term" value="P:L-histidine catabolic process to glutamate and formamide"/>
    <property type="evidence" value="ECO:0007669"/>
    <property type="project" value="UniProtKB-UniPathway"/>
</dbReference>
<evidence type="ECO:0000256" key="11">
    <source>
        <dbReference type="ARBA" id="ARBA00023004"/>
    </source>
</evidence>
<keyword evidence="8" id="KW-0378">Hydrolase</keyword>
<evidence type="ECO:0000256" key="6">
    <source>
        <dbReference type="ARBA" id="ARBA00013406"/>
    </source>
</evidence>
<dbReference type="EMBL" id="GL379831">
    <property type="protein sequence ID" value="EGT51018.1"/>
    <property type="molecule type" value="Genomic_DNA"/>
</dbReference>
<dbReference type="GO" id="GO:0050480">
    <property type="term" value="F:imidazolonepropionase activity"/>
    <property type="evidence" value="ECO:0007669"/>
    <property type="project" value="UniProtKB-EC"/>
</dbReference>
<keyword evidence="11" id="KW-0408">Iron</keyword>
<evidence type="ECO:0000256" key="10">
    <source>
        <dbReference type="ARBA" id="ARBA00022833"/>
    </source>
</evidence>
<comment type="pathway">
    <text evidence="3">Amino-acid degradation; L-histidine degradation into L-glutamate; N-formimidoyl-L-glutamate from L-histidine: step 3/3.</text>
</comment>
<dbReference type="InterPro" id="IPR011059">
    <property type="entry name" value="Metal-dep_hydrolase_composite"/>
</dbReference>
<dbReference type="GO" id="GO:0019557">
    <property type="term" value="P:L-histidine catabolic process to glutamate and formate"/>
    <property type="evidence" value="ECO:0007669"/>
    <property type="project" value="UniProtKB-UniPathway"/>
</dbReference>
<keyword evidence="14" id="KW-1185">Reference proteome</keyword>
<dbReference type="FunCoup" id="G0N2S4">
    <property type="interactions" value="26"/>
</dbReference>
<dbReference type="Proteomes" id="UP000008068">
    <property type="component" value="Unassembled WGS sequence"/>
</dbReference>
<keyword evidence="9" id="KW-0369">Histidine metabolism</keyword>
<keyword evidence="10" id="KW-0862">Zinc</keyword>
<evidence type="ECO:0000313" key="13">
    <source>
        <dbReference type="EMBL" id="EGT51018.1"/>
    </source>
</evidence>
<evidence type="ECO:0000256" key="2">
    <source>
        <dbReference type="ARBA" id="ARBA00001965"/>
    </source>
</evidence>
<evidence type="ECO:0000256" key="7">
    <source>
        <dbReference type="ARBA" id="ARBA00022723"/>
    </source>
</evidence>
<dbReference type="SUPFAM" id="SSF51556">
    <property type="entry name" value="Metallo-dependent hydrolases"/>
    <property type="match status" value="1"/>
</dbReference>
<dbReference type="OrthoDB" id="194468at2759"/>
<reference evidence="14" key="1">
    <citation type="submission" date="2011-07" db="EMBL/GenBank/DDBJ databases">
        <authorList>
            <consortium name="Caenorhabditis brenneri Sequencing and Analysis Consortium"/>
            <person name="Wilson R.K."/>
        </authorList>
    </citation>
    <scope>NUCLEOTIDE SEQUENCE [LARGE SCALE GENOMIC DNA]</scope>
    <source>
        <strain evidence="14">PB2801</strain>
    </source>
</reference>
<dbReference type="EC" id="3.5.2.7" evidence="5"/>
<evidence type="ECO:0000313" key="14">
    <source>
        <dbReference type="Proteomes" id="UP000008068"/>
    </source>
</evidence>
<dbReference type="InterPro" id="IPR006680">
    <property type="entry name" value="Amidohydro-rel"/>
</dbReference>
<proteinExistence type="inferred from homology"/>
<dbReference type="FunFam" id="3.20.20.140:FF:000007">
    <property type="entry name" value="Imidazolonepropionase"/>
    <property type="match status" value="1"/>
</dbReference>
<dbReference type="PANTHER" id="PTHR42752">
    <property type="entry name" value="IMIDAZOLONEPROPIONASE"/>
    <property type="match status" value="1"/>
</dbReference>
<comment type="similarity">
    <text evidence="4">Belongs to the metallo-dependent hydrolases superfamily. HutI family.</text>
</comment>
<evidence type="ECO:0000256" key="9">
    <source>
        <dbReference type="ARBA" id="ARBA00022808"/>
    </source>
</evidence>
<keyword evidence="7" id="KW-0479">Metal-binding</keyword>
<dbReference type="UniPathway" id="UPA00379">
    <property type="reaction ID" value="UER00551"/>
</dbReference>
<dbReference type="AlphaFoldDB" id="G0N2S4"/>
<dbReference type="MEROPS" id="M38.980"/>
<dbReference type="SUPFAM" id="SSF51338">
    <property type="entry name" value="Composite domain of metallo-dependent hydrolases"/>
    <property type="match status" value="1"/>
</dbReference>